<evidence type="ECO:0000313" key="2">
    <source>
        <dbReference type="EMBL" id="CAK1548508.1"/>
    </source>
</evidence>
<keyword evidence="3" id="KW-1185">Reference proteome</keyword>
<accession>A0AAV1JJV6</accession>
<protein>
    <submittedName>
        <fullName evidence="2">Uncharacterized protein</fullName>
    </submittedName>
</protein>
<evidence type="ECO:0000256" key="1">
    <source>
        <dbReference type="SAM" id="SignalP"/>
    </source>
</evidence>
<feature type="chain" id="PRO_5043617662" evidence="1">
    <location>
        <begin position="21"/>
        <end position="128"/>
    </location>
</feature>
<name>A0AAV1JJV6_9NEOP</name>
<sequence length="128" mass="14379">MMWWAVCCVVVAVGTMCAEAAPASSEISHAIDWTQLEPAPDDEVVEYASPGRYPSAPWLYLLAEVPHETQVPVRSRRAMTVSVNPAVELLQREAYNSFMDRQVHANRDFLNCIGKRDPWSNPDCKMKA</sequence>
<reference evidence="2 3" key="1">
    <citation type="submission" date="2023-11" db="EMBL/GenBank/DDBJ databases">
        <authorList>
            <person name="Okamura Y."/>
        </authorList>
    </citation>
    <scope>NUCLEOTIDE SEQUENCE [LARGE SCALE GENOMIC DNA]</scope>
</reference>
<gene>
    <name evidence="2" type="ORF">LNINA_LOCUS7878</name>
</gene>
<proteinExistence type="predicted"/>
<organism evidence="2 3">
    <name type="scientific">Leptosia nina</name>
    <dbReference type="NCBI Taxonomy" id="320188"/>
    <lineage>
        <taxon>Eukaryota</taxon>
        <taxon>Metazoa</taxon>
        <taxon>Ecdysozoa</taxon>
        <taxon>Arthropoda</taxon>
        <taxon>Hexapoda</taxon>
        <taxon>Insecta</taxon>
        <taxon>Pterygota</taxon>
        <taxon>Neoptera</taxon>
        <taxon>Endopterygota</taxon>
        <taxon>Lepidoptera</taxon>
        <taxon>Glossata</taxon>
        <taxon>Ditrysia</taxon>
        <taxon>Papilionoidea</taxon>
        <taxon>Pieridae</taxon>
        <taxon>Pierinae</taxon>
        <taxon>Leptosia</taxon>
    </lineage>
</organism>
<dbReference type="Proteomes" id="UP001497472">
    <property type="component" value="Unassembled WGS sequence"/>
</dbReference>
<dbReference type="AlphaFoldDB" id="A0AAV1JJV6"/>
<evidence type="ECO:0000313" key="3">
    <source>
        <dbReference type="Proteomes" id="UP001497472"/>
    </source>
</evidence>
<keyword evidence="1" id="KW-0732">Signal</keyword>
<feature type="signal peptide" evidence="1">
    <location>
        <begin position="1"/>
        <end position="20"/>
    </location>
</feature>
<comment type="caution">
    <text evidence="2">The sequence shown here is derived from an EMBL/GenBank/DDBJ whole genome shotgun (WGS) entry which is preliminary data.</text>
</comment>
<dbReference type="EMBL" id="CAVLEF010000010">
    <property type="protein sequence ID" value="CAK1548508.1"/>
    <property type="molecule type" value="Genomic_DNA"/>
</dbReference>